<dbReference type="Gene3D" id="3.40.720.10">
    <property type="entry name" value="Alkaline Phosphatase, subunit A"/>
    <property type="match status" value="1"/>
</dbReference>
<dbReference type="STRING" id="555875.SAMN04488124_3309"/>
<dbReference type="AlphaFoldDB" id="A0A1I6IJT7"/>
<gene>
    <name evidence="2" type="ORF">SAMN04488124_3309</name>
</gene>
<dbReference type="OrthoDB" id="33550at2157"/>
<dbReference type="PANTHER" id="PTHR10151">
    <property type="entry name" value="ECTONUCLEOTIDE PYROPHOSPHATASE/PHOSPHODIESTERASE"/>
    <property type="match status" value="1"/>
</dbReference>
<dbReference type="SUPFAM" id="SSF53649">
    <property type="entry name" value="Alkaline phosphatase-like"/>
    <property type="match status" value="1"/>
</dbReference>
<organism evidence="2 3">
    <name type="scientific">Halogeometricum limi</name>
    <dbReference type="NCBI Taxonomy" id="555875"/>
    <lineage>
        <taxon>Archaea</taxon>
        <taxon>Methanobacteriati</taxon>
        <taxon>Methanobacteriota</taxon>
        <taxon>Stenosarchaea group</taxon>
        <taxon>Halobacteria</taxon>
        <taxon>Halobacteriales</taxon>
        <taxon>Haloferacaceae</taxon>
        <taxon>Halogeometricum</taxon>
    </lineage>
</organism>
<dbReference type="InterPro" id="IPR002591">
    <property type="entry name" value="Phosphodiest/P_Trfase"/>
</dbReference>
<dbReference type="RefSeq" id="WP_089882967.1">
    <property type="nucleotide sequence ID" value="NZ_FOYS01000006.1"/>
</dbReference>
<dbReference type="Proteomes" id="UP000243250">
    <property type="component" value="Unassembled WGS sequence"/>
</dbReference>
<protein>
    <submittedName>
        <fullName evidence="2">Predicted phosphohydrolase or phosphomutase, AlkP superfamily</fullName>
    </submittedName>
</protein>
<evidence type="ECO:0000256" key="1">
    <source>
        <dbReference type="SAM" id="MobiDB-lite"/>
    </source>
</evidence>
<dbReference type="GO" id="GO:0016787">
    <property type="term" value="F:hydrolase activity"/>
    <property type="evidence" value="ECO:0007669"/>
    <property type="project" value="UniProtKB-KW"/>
</dbReference>
<evidence type="ECO:0000313" key="3">
    <source>
        <dbReference type="Proteomes" id="UP000243250"/>
    </source>
</evidence>
<dbReference type="Pfam" id="PF01663">
    <property type="entry name" value="Phosphodiest"/>
    <property type="match status" value="1"/>
</dbReference>
<feature type="compositionally biased region" description="Basic and acidic residues" evidence="1">
    <location>
        <begin position="494"/>
        <end position="517"/>
    </location>
</feature>
<reference evidence="3" key="1">
    <citation type="submission" date="2016-10" db="EMBL/GenBank/DDBJ databases">
        <authorList>
            <person name="Varghese N."/>
            <person name="Submissions S."/>
        </authorList>
    </citation>
    <scope>NUCLEOTIDE SEQUENCE [LARGE SCALE GENOMIC DNA]</scope>
    <source>
        <strain evidence="3">CGMCC 1.8711</strain>
    </source>
</reference>
<dbReference type="InterPro" id="IPR017850">
    <property type="entry name" value="Alkaline_phosphatase_core_sf"/>
</dbReference>
<keyword evidence="2" id="KW-0378">Hydrolase</keyword>
<keyword evidence="3" id="KW-1185">Reference proteome</keyword>
<feature type="region of interest" description="Disordered" evidence="1">
    <location>
        <begin position="488"/>
        <end position="524"/>
    </location>
</feature>
<dbReference type="PANTHER" id="PTHR10151:SF120">
    <property type="entry name" value="BIS(5'-ADENOSYL)-TRIPHOSPHATASE"/>
    <property type="match status" value="1"/>
</dbReference>
<sequence>MDTLLIGLDGLDPDLVNEWIDDLPTLRTLMESGSHGRLRSSDPPLSSPAWQWMFTGKQGGKHGCFGFTRRKENSYERVPVNLSDVHAETLWEALDAAGVSCGVVNVPETYPPTELEHGYMISGWPIPNRTNPGSPPEVVTELEAEMGERYKVKPTAMGPELQDFTSEQVFEDMKAAIWHRKRAFETLFSQHDVDVFFGVFTATDVAGHYLVDDRRRLKQTYVEQDKALGELVELVSDDTDIIVMSDHGHGAQGDRNFHVLEWLRQEGYLTVDTESETRSLDRRLLRRAGLTRENLLRAKNRLGIGDVREILPQTLFDVAKETIPAADERESGLAASDVDWSETTAYVGSEQNVIFLNTEDVHPEGTVPREQIPDLTAEIRDKLLSIRHPERDEPLVTDIGTREEIFSGPYEEYAPCIVFVMDGMRCKVHTGLNDGELFSDNDMGEHRQNGILVTSGPSFSRLGAAPDRSILDVFPLALLLSGTSIPEDVDGEIPSERLEPTADPTFRESRDEARDVDTYSAAESADIEEQLRGLGYLD</sequence>
<dbReference type="EMBL" id="FOYS01000006">
    <property type="protein sequence ID" value="SFR66992.1"/>
    <property type="molecule type" value="Genomic_DNA"/>
</dbReference>
<evidence type="ECO:0000313" key="2">
    <source>
        <dbReference type="EMBL" id="SFR66992.1"/>
    </source>
</evidence>
<accession>A0A1I6IJT7</accession>
<name>A0A1I6IJT7_9EURY</name>
<proteinExistence type="predicted"/>